<evidence type="ECO:0000313" key="2">
    <source>
        <dbReference type="Proteomes" id="UP001211105"/>
    </source>
</evidence>
<proteinExistence type="predicted"/>
<reference evidence="1" key="1">
    <citation type="submission" date="2023-01" db="EMBL/GenBank/DDBJ databases">
        <title>Human gut microbiome strain richness.</title>
        <authorList>
            <person name="Chen-Liaw A."/>
        </authorList>
    </citation>
    <scope>NUCLEOTIDE SEQUENCE</scope>
    <source>
        <strain evidence="1">BSD2780120875st1_E5_BSD2780120875b_170604</strain>
    </source>
</reference>
<dbReference type="EMBL" id="JAQKGX010000002">
    <property type="protein sequence ID" value="MDB1161432.1"/>
    <property type="molecule type" value="Genomic_DNA"/>
</dbReference>
<dbReference type="AlphaFoldDB" id="A0AAW5ZY72"/>
<accession>A0AAW5ZY72</accession>
<sequence>MNSQSITRLLTDRHAIRLLMASPADGSQDLYVSTMIGIPQTAVPALRQRCVEHTVRRWTGR</sequence>
<name>A0AAW5ZY72_9BIFI</name>
<evidence type="ECO:0000313" key="1">
    <source>
        <dbReference type="EMBL" id="MDB1161432.1"/>
    </source>
</evidence>
<protein>
    <submittedName>
        <fullName evidence="1">Uncharacterized protein</fullName>
    </submittedName>
</protein>
<dbReference type="Proteomes" id="UP001211105">
    <property type="component" value="Unassembled WGS sequence"/>
</dbReference>
<organism evidence="1 2">
    <name type="scientific">Bifidobacterium catenulatum</name>
    <dbReference type="NCBI Taxonomy" id="1686"/>
    <lineage>
        <taxon>Bacteria</taxon>
        <taxon>Bacillati</taxon>
        <taxon>Actinomycetota</taxon>
        <taxon>Actinomycetes</taxon>
        <taxon>Bifidobacteriales</taxon>
        <taxon>Bifidobacteriaceae</taxon>
        <taxon>Bifidobacterium</taxon>
    </lineage>
</organism>
<comment type="caution">
    <text evidence="1">The sequence shown here is derived from an EMBL/GenBank/DDBJ whole genome shotgun (WGS) entry which is preliminary data.</text>
</comment>
<dbReference type="RefSeq" id="WP_195223860.1">
    <property type="nucleotide sequence ID" value="NZ_JADMXZ010000004.1"/>
</dbReference>
<gene>
    <name evidence="1" type="ORF">PL707_03905</name>
</gene>